<proteinExistence type="predicted"/>
<comment type="caution">
    <text evidence="1">The sequence shown here is derived from an EMBL/GenBank/DDBJ whole genome shotgun (WGS) entry which is preliminary data.</text>
</comment>
<name>A0A9P8PHK3_9ASCO</name>
<dbReference type="AlphaFoldDB" id="A0A9P8PHK3"/>
<dbReference type="Proteomes" id="UP000788993">
    <property type="component" value="Unassembled WGS sequence"/>
</dbReference>
<sequence length="148" mass="15509">MANLSIPQPHPAVGGRPSVYALQISLVATKTSNRSHRPGLDLSYLASGDIICGWPKMNVGLIQVSSSSPTSLSSILALVRGGGQSSLCLIKMLLRNSPVSLVCSWSPGGNLTSKSFSSSSIMLILFHGLEKSKVSSLPSGPSGWYLIL</sequence>
<keyword evidence="2" id="KW-1185">Reference proteome</keyword>
<reference evidence="1" key="2">
    <citation type="submission" date="2021-01" db="EMBL/GenBank/DDBJ databases">
        <authorList>
            <person name="Schikora-Tamarit M.A."/>
        </authorList>
    </citation>
    <scope>NUCLEOTIDE SEQUENCE</scope>
    <source>
        <strain evidence="1">NCAIM Y.01608</strain>
    </source>
</reference>
<dbReference type="EMBL" id="JAEUBD010000763">
    <property type="protein sequence ID" value="KAH3672463.1"/>
    <property type="molecule type" value="Genomic_DNA"/>
</dbReference>
<organism evidence="1 2">
    <name type="scientific">Ogataea polymorpha</name>
    <dbReference type="NCBI Taxonomy" id="460523"/>
    <lineage>
        <taxon>Eukaryota</taxon>
        <taxon>Fungi</taxon>
        <taxon>Dikarya</taxon>
        <taxon>Ascomycota</taxon>
        <taxon>Saccharomycotina</taxon>
        <taxon>Pichiomycetes</taxon>
        <taxon>Pichiales</taxon>
        <taxon>Pichiaceae</taxon>
        <taxon>Ogataea</taxon>
    </lineage>
</organism>
<accession>A0A9P8PHK3</accession>
<evidence type="ECO:0000313" key="2">
    <source>
        <dbReference type="Proteomes" id="UP000788993"/>
    </source>
</evidence>
<protein>
    <submittedName>
        <fullName evidence="1">Uncharacterized protein</fullName>
    </submittedName>
</protein>
<evidence type="ECO:0000313" key="1">
    <source>
        <dbReference type="EMBL" id="KAH3672463.1"/>
    </source>
</evidence>
<gene>
    <name evidence="1" type="ORF">OGATHE_002304</name>
</gene>
<reference evidence="1" key="1">
    <citation type="journal article" date="2021" name="Open Biol.">
        <title>Shared evolutionary footprints suggest mitochondrial oxidative damage underlies multiple complex I losses in fungi.</title>
        <authorList>
            <person name="Schikora-Tamarit M.A."/>
            <person name="Marcet-Houben M."/>
            <person name="Nosek J."/>
            <person name="Gabaldon T."/>
        </authorList>
    </citation>
    <scope>NUCLEOTIDE SEQUENCE</scope>
    <source>
        <strain evidence="1">NCAIM Y.01608</strain>
    </source>
</reference>